<accession>A0ACC2XUY0</accession>
<evidence type="ECO:0000313" key="1">
    <source>
        <dbReference type="EMBL" id="KAJ9127155.1"/>
    </source>
</evidence>
<dbReference type="EMBL" id="JASBWV010000003">
    <property type="protein sequence ID" value="KAJ9127155.1"/>
    <property type="molecule type" value="Genomic_DNA"/>
</dbReference>
<name>A0ACC2XUY0_9TREE</name>
<proteinExistence type="predicted"/>
<organism evidence="1 2">
    <name type="scientific">Naganishia onofrii</name>
    <dbReference type="NCBI Taxonomy" id="1851511"/>
    <lineage>
        <taxon>Eukaryota</taxon>
        <taxon>Fungi</taxon>
        <taxon>Dikarya</taxon>
        <taxon>Basidiomycota</taxon>
        <taxon>Agaricomycotina</taxon>
        <taxon>Tremellomycetes</taxon>
        <taxon>Filobasidiales</taxon>
        <taxon>Filobasidiaceae</taxon>
        <taxon>Naganishia</taxon>
    </lineage>
</organism>
<reference evidence="1" key="1">
    <citation type="submission" date="2023-04" db="EMBL/GenBank/DDBJ databases">
        <title>Draft Genome sequencing of Naganishia species isolated from polar environments using Oxford Nanopore Technology.</title>
        <authorList>
            <person name="Leo P."/>
            <person name="Venkateswaran K."/>
        </authorList>
    </citation>
    <scope>NUCLEOTIDE SEQUENCE</scope>
    <source>
        <strain evidence="1">DBVPG 5303</strain>
    </source>
</reference>
<evidence type="ECO:0000313" key="2">
    <source>
        <dbReference type="Proteomes" id="UP001234202"/>
    </source>
</evidence>
<dbReference type="Proteomes" id="UP001234202">
    <property type="component" value="Unassembled WGS sequence"/>
</dbReference>
<gene>
    <name evidence="1" type="ORF">QFC24_001392</name>
</gene>
<protein>
    <submittedName>
        <fullName evidence="1">Uncharacterized protein</fullName>
    </submittedName>
</protein>
<sequence length="249" mass="26911">MSVCSGFAIGTVRSDEQQETILQSDTIVTCAHTLEEINRHLREPFAAMQPSCSFVIPSEGKPRLIASAQSSLPRSDLLVLSTVPGKRKPLTTLPVSPFPLTVGNSILTHIFGSPDVPRIMRSKNRRQPELTAITLVPAEVEEPISWLEGKAWRRWAQGEFLGYRSYTGQEVEAGTSSQLPHLLTSILPTHGSSGGPIIDSTTGAVVGMTSGRRMDNRVEGERGWGAAAEGIFEVSSLCSSIRNDGKEAN</sequence>
<comment type="caution">
    <text evidence="1">The sequence shown here is derived from an EMBL/GenBank/DDBJ whole genome shotgun (WGS) entry which is preliminary data.</text>
</comment>
<keyword evidence="2" id="KW-1185">Reference proteome</keyword>